<reference evidence="2 3" key="1">
    <citation type="submission" date="2021-07" db="EMBL/GenBank/DDBJ databases">
        <authorList>
            <person name="Palmer J.M."/>
        </authorList>
    </citation>
    <scope>NUCLEOTIDE SEQUENCE [LARGE SCALE GENOMIC DNA]</scope>
    <source>
        <strain evidence="2 3">AT_MEX2019</strain>
        <tissue evidence="2">Muscle</tissue>
    </source>
</reference>
<name>A0ABU7CCM0_9TELE</name>
<dbReference type="Proteomes" id="UP001345963">
    <property type="component" value="Unassembled WGS sequence"/>
</dbReference>
<comment type="caution">
    <text evidence="2">The sequence shown here is derived from an EMBL/GenBank/DDBJ whole genome shotgun (WGS) entry which is preliminary data.</text>
</comment>
<feature type="signal peptide" evidence="1">
    <location>
        <begin position="1"/>
        <end position="19"/>
    </location>
</feature>
<protein>
    <recommendedName>
        <fullName evidence="4">Secreted protein</fullName>
    </recommendedName>
</protein>
<dbReference type="EMBL" id="JAHUTI010083230">
    <property type="protein sequence ID" value="MED6259344.1"/>
    <property type="molecule type" value="Genomic_DNA"/>
</dbReference>
<evidence type="ECO:0000313" key="3">
    <source>
        <dbReference type="Proteomes" id="UP001345963"/>
    </source>
</evidence>
<evidence type="ECO:0000313" key="2">
    <source>
        <dbReference type="EMBL" id="MED6259344.1"/>
    </source>
</evidence>
<keyword evidence="3" id="KW-1185">Reference proteome</keyword>
<gene>
    <name evidence="2" type="ORF">ATANTOWER_021271</name>
</gene>
<feature type="chain" id="PRO_5045097783" description="Secreted protein" evidence="1">
    <location>
        <begin position="20"/>
        <end position="126"/>
    </location>
</feature>
<keyword evidence="1" id="KW-0732">Signal</keyword>
<organism evidence="2 3">
    <name type="scientific">Ataeniobius toweri</name>
    <dbReference type="NCBI Taxonomy" id="208326"/>
    <lineage>
        <taxon>Eukaryota</taxon>
        <taxon>Metazoa</taxon>
        <taxon>Chordata</taxon>
        <taxon>Craniata</taxon>
        <taxon>Vertebrata</taxon>
        <taxon>Euteleostomi</taxon>
        <taxon>Actinopterygii</taxon>
        <taxon>Neopterygii</taxon>
        <taxon>Teleostei</taxon>
        <taxon>Neoteleostei</taxon>
        <taxon>Acanthomorphata</taxon>
        <taxon>Ovalentaria</taxon>
        <taxon>Atherinomorphae</taxon>
        <taxon>Cyprinodontiformes</taxon>
        <taxon>Goodeidae</taxon>
        <taxon>Ataeniobius</taxon>
    </lineage>
</organism>
<proteinExistence type="predicted"/>
<sequence>MNRLHTPILFLVLFQRVSWMNHLHTPILFLVLFQRGPKPRSSWRTCLHFLFLSLRSARTHPLCMLGLGGSAADLNALAEGPSGLCTDRLGSSGFRTAAQSFTVGSPGPAAGCQIKTNVWDHERPLP</sequence>
<evidence type="ECO:0008006" key="4">
    <source>
        <dbReference type="Google" id="ProtNLM"/>
    </source>
</evidence>
<evidence type="ECO:0000256" key="1">
    <source>
        <dbReference type="SAM" id="SignalP"/>
    </source>
</evidence>
<accession>A0ABU7CCM0</accession>